<accession>A0A1G7Z7U3</accession>
<organism evidence="4 5">
    <name type="scientific">Pelagibacterium luteolum</name>
    <dbReference type="NCBI Taxonomy" id="440168"/>
    <lineage>
        <taxon>Bacteria</taxon>
        <taxon>Pseudomonadati</taxon>
        <taxon>Pseudomonadota</taxon>
        <taxon>Alphaproteobacteria</taxon>
        <taxon>Hyphomicrobiales</taxon>
        <taxon>Devosiaceae</taxon>
        <taxon>Pelagibacterium</taxon>
    </lineage>
</organism>
<dbReference type="EMBL" id="FNCS01000018">
    <property type="protein sequence ID" value="SDH04822.1"/>
    <property type="molecule type" value="Genomic_DNA"/>
</dbReference>
<dbReference type="Gene3D" id="3.50.50.60">
    <property type="entry name" value="FAD/NAD(P)-binding domain"/>
    <property type="match status" value="1"/>
</dbReference>
<dbReference type="PRINTS" id="PR00420">
    <property type="entry name" value="RNGMNOXGNASE"/>
</dbReference>
<evidence type="ECO:0000259" key="3">
    <source>
        <dbReference type="Pfam" id="PF01266"/>
    </source>
</evidence>
<feature type="region of interest" description="Disordered" evidence="2">
    <location>
        <begin position="1"/>
        <end position="25"/>
    </location>
</feature>
<protein>
    <submittedName>
        <fullName evidence="4">Glycine/D-amino acid oxidase</fullName>
    </submittedName>
</protein>
<evidence type="ECO:0000313" key="4">
    <source>
        <dbReference type="EMBL" id="SDH04822.1"/>
    </source>
</evidence>
<dbReference type="STRING" id="440168.SAMN04487974_11823"/>
<evidence type="ECO:0000313" key="5">
    <source>
        <dbReference type="Proteomes" id="UP000199495"/>
    </source>
</evidence>
<dbReference type="GO" id="GO:0016491">
    <property type="term" value="F:oxidoreductase activity"/>
    <property type="evidence" value="ECO:0007669"/>
    <property type="project" value="UniProtKB-KW"/>
</dbReference>
<sequence>MLQDTNHSNLWQASAPTPPTTTPLSESCDADVAIIGAGYTGLSAALHLAESGLRPIVLEARGIGNGGSGRNVGLVNAGMWVMPEDLVATLGERWGMTLITALGNGPAAVFDLIERHGIECEAERNGTLHLAVGASGYAELGERERQWQALGAPVTRLAPHAAARLIGSGAFAGALLDRRAGTIQPLAYARGLARAAQSLGAAIHTDSPVTKAAQANGKWTLSTPSATVTAPWVIVATNAYSSLERDFPFASQDEELTMLPFFQIATQPLSDNIAGTILPERQGCWDTRTVMTSLRKDRAGRLIFGSVGAIDAFSRRTQVAFARRSLESIFPGIDIPPFAHVWHGQIGMTGDALPKFHSYGPKAIGVNGFNGRGIAPGTVFGRAMAQMIAHGEEMILPNSPIGRAPFARVRTAFYRAGSQALHLLSGRV</sequence>
<dbReference type="InterPro" id="IPR036188">
    <property type="entry name" value="FAD/NAD-bd_sf"/>
</dbReference>
<keyword evidence="1" id="KW-0560">Oxidoreductase</keyword>
<dbReference type="OrthoDB" id="9806601at2"/>
<keyword evidence="5" id="KW-1185">Reference proteome</keyword>
<proteinExistence type="predicted"/>
<dbReference type="RefSeq" id="WP_090598566.1">
    <property type="nucleotide sequence ID" value="NZ_FNCS01000018.1"/>
</dbReference>
<evidence type="ECO:0000256" key="1">
    <source>
        <dbReference type="ARBA" id="ARBA00023002"/>
    </source>
</evidence>
<dbReference type="InterPro" id="IPR006076">
    <property type="entry name" value="FAD-dep_OxRdtase"/>
</dbReference>
<dbReference type="Gene3D" id="3.30.9.10">
    <property type="entry name" value="D-Amino Acid Oxidase, subunit A, domain 2"/>
    <property type="match status" value="1"/>
</dbReference>
<reference evidence="4 5" key="1">
    <citation type="submission" date="2016-10" db="EMBL/GenBank/DDBJ databases">
        <authorList>
            <person name="de Groot N.N."/>
        </authorList>
    </citation>
    <scope>NUCLEOTIDE SEQUENCE [LARGE SCALE GENOMIC DNA]</scope>
    <source>
        <strain evidence="4 5">CGMCC 1.10267</strain>
    </source>
</reference>
<dbReference type="SUPFAM" id="SSF51905">
    <property type="entry name" value="FAD/NAD(P)-binding domain"/>
    <property type="match status" value="1"/>
</dbReference>
<feature type="compositionally biased region" description="Polar residues" evidence="2">
    <location>
        <begin position="1"/>
        <end position="15"/>
    </location>
</feature>
<dbReference type="Proteomes" id="UP000199495">
    <property type="component" value="Unassembled WGS sequence"/>
</dbReference>
<name>A0A1G7Z7U3_9HYPH</name>
<dbReference type="PANTHER" id="PTHR13847">
    <property type="entry name" value="SARCOSINE DEHYDROGENASE-RELATED"/>
    <property type="match status" value="1"/>
</dbReference>
<evidence type="ECO:0000256" key="2">
    <source>
        <dbReference type="SAM" id="MobiDB-lite"/>
    </source>
</evidence>
<feature type="domain" description="FAD dependent oxidoreductase" evidence="3">
    <location>
        <begin position="31"/>
        <end position="387"/>
    </location>
</feature>
<gene>
    <name evidence="4" type="ORF">SAMN04487974_11823</name>
</gene>
<dbReference type="GO" id="GO:0005737">
    <property type="term" value="C:cytoplasm"/>
    <property type="evidence" value="ECO:0007669"/>
    <property type="project" value="TreeGrafter"/>
</dbReference>
<dbReference type="PANTHER" id="PTHR13847:SF275">
    <property type="entry name" value="GAMMA-GLUTAMYLPUTRESCINE OXIDOREDUCTASE"/>
    <property type="match status" value="1"/>
</dbReference>
<dbReference type="AlphaFoldDB" id="A0A1G7Z7U3"/>
<dbReference type="Pfam" id="PF01266">
    <property type="entry name" value="DAO"/>
    <property type="match status" value="1"/>
</dbReference>